<dbReference type="GO" id="GO:0008270">
    <property type="term" value="F:zinc ion binding"/>
    <property type="evidence" value="ECO:0007669"/>
    <property type="project" value="TreeGrafter"/>
</dbReference>
<sequence length="122" mass="13291">MHELSIAQSLLAIIREEMQKHGSPRLISVKVRHGRLSAVVPDALAMSFEALTMDTSLAGARLDTEEIPLVLACRACGKEFSPESNDYVFAPCPACGEELGHTVVSGKELYIEYLELDESQGT</sequence>
<dbReference type="GO" id="GO:0051604">
    <property type="term" value="P:protein maturation"/>
    <property type="evidence" value="ECO:0007669"/>
    <property type="project" value="InterPro"/>
</dbReference>
<accession>A0A0W8G4B8</accession>
<proteinExistence type="inferred from homology"/>
<evidence type="ECO:0000256" key="3">
    <source>
        <dbReference type="ARBA" id="ARBA00022833"/>
    </source>
</evidence>
<comment type="caution">
    <text evidence="4">The sequence shown here is derived from an EMBL/GenBank/DDBJ whole genome shotgun (WGS) entry which is preliminary data.</text>
</comment>
<protein>
    <submittedName>
        <fullName evidence="4">Hydrogenase nickel incorporation protein hypa</fullName>
    </submittedName>
</protein>
<organism evidence="4">
    <name type="scientific">hydrocarbon metagenome</name>
    <dbReference type="NCBI Taxonomy" id="938273"/>
    <lineage>
        <taxon>unclassified sequences</taxon>
        <taxon>metagenomes</taxon>
        <taxon>ecological metagenomes</taxon>
    </lineage>
</organism>
<gene>
    <name evidence="4" type="ORF">ASZ90_002137</name>
</gene>
<keyword evidence="3" id="KW-0862">Zinc</keyword>
<dbReference type="Gene3D" id="3.30.2320.80">
    <property type="match status" value="1"/>
</dbReference>
<reference evidence="4" key="1">
    <citation type="journal article" date="2015" name="Proc. Natl. Acad. Sci. U.S.A.">
        <title>Networks of energetic and metabolic interactions define dynamics in microbial communities.</title>
        <authorList>
            <person name="Embree M."/>
            <person name="Liu J.K."/>
            <person name="Al-Bassam M.M."/>
            <person name="Zengler K."/>
        </authorList>
    </citation>
    <scope>NUCLEOTIDE SEQUENCE</scope>
</reference>
<dbReference type="GO" id="GO:0016151">
    <property type="term" value="F:nickel cation binding"/>
    <property type="evidence" value="ECO:0007669"/>
    <property type="project" value="InterPro"/>
</dbReference>
<dbReference type="PIRSF" id="PIRSF004761">
    <property type="entry name" value="Hydrgn_mat_HypA"/>
    <property type="match status" value="1"/>
</dbReference>
<keyword evidence="2" id="KW-0479">Metal-binding</keyword>
<evidence type="ECO:0000256" key="2">
    <source>
        <dbReference type="ARBA" id="ARBA00022723"/>
    </source>
</evidence>
<dbReference type="Pfam" id="PF01155">
    <property type="entry name" value="HypA"/>
    <property type="match status" value="1"/>
</dbReference>
<dbReference type="EMBL" id="LNQE01000269">
    <property type="protein sequence ID" value="KUG27991.1"/>
    <property type="molecule type" value="Genomic_DNA"/>
</dbReference>
<dbReference type="InterPro" id="IPR000688">
    <property type="entry name" value="HypA/HybF"/>
</dbReference>
<dbReference type="AlphaFoldDB" id="A0A0W8G4B8"/>
<dbReference type="PANTHER" id="PTHR34535">
    <property type="entry name" value="HYDROGENASE MATURATION FACTOR HYPA"/>
    <property type="match status" value="1"/>
</dbReference>
<name>A0A0W8G4B8_9ZZZZ</name>
<evidence type="ECO:0000313" key="4">
    <source>
        <dbReference type="EMBL" id="KUG27991.1"/>
    </source>
</evidence>
<dbReference type="HAMAP" id="MF_00213">
    <property type="entry name" value="HypA_HybF"/>
    <property type="match status" value="1"/>
</dbReference>
<keyword evidence="1" id="KW-0533">Nickel</keyword>
<evidence type="ECO:0000256" key="1">
    <source>
        <dbReference type="ARBA" id="ARBA00022596"/>
    </source>
</evidence>
<dbReference type="PANTHER" id="PTHR34535:SF3">
    <property type="entry name" value="HYDROGENASE MATURATION FACTOR HYPA"/>
    <property type="match status" value="1"/>
</dbReference>